<accession>A0A495K4P0</accession>
<dbReference type="PANTHER" id="PTHR35176">
    <property type="entry name" value="HEME OXYGENASE HI_0854-RELATED"/>
    <property type="match status" value="1"/>
</dbReference>
<dbReference type="Pfam" id="PF01243">
    <property type="entry name" value="PNPOx_N"/>
    <property type="match status" value="1"/>
</dbReference>
<comment type="caution">
    <text evidence="3">The sequence shown here is derived from an EMBL/GenBank/DDBJ whole genome shotgun (WGS) entry which is preliminary data.</text>
</comment>
<feature type="domain" description="Pyridoxamine 5'-phosphate oxidase N-terminal" evidence="2">
    <location>
        <begin position="9"/>
        <end position="138"/>
    </location>
</feature>
<dbReference type="Gene3D" id="2.30.110.10">
    <property type="entry name" value="Electron Transport, Fmn-binding Protein, Chain A"/>
    <property type="match status" value="1"/>
</dbReference>
<protein>
    <submittedName>
        <fullName evidence="3">PPOX class probable F420-dependent enzyme</fullName>
    </submittedName>
</protein>
<reference evidence="3 4" key="1">
    <citation type="submission" date="2018-10" db="EMBL/GenBank/DDBJ databases">
        <title>Sequencing the genomes of 1000 actinobacteria strains.</title>
        <authorList>
            <person name="Klenk H.-P."/>
        </authorList>
    </citation>
    <scope>NUCLEOTIDE SEQUENCE [LARGE SCALE GENOMIC DNA]</scope>
    <source>
        <strain evidence="3 4">DSM 44343</strain>
    </source>
</reference>
<dbReference type="OrthoDB" id="157302at2"/>
<dbReference type="EMBL" id="RBKV01000001">
    <property type="protein sequence ID" value="RKR96240.1"/>
    <property type="molecule type" value="Genomic_DNA"/>
</dbReference>
<organism evidence="3 4">
    <name type="scientific">Williamsia marianensis</name>
    <dbReference type="NCBI Taxonomy" id="85044"/>
    <lineage>
        <taxon>Bacteria</taxon>
        <taxon>Bacillati</taxon>
        <taxon>Actinomycetota</taxon>
        <taxon>Actinomycetes</taxon>
        <taxon>Mycobacteriales</taxon>
        <taxon>Nocardiaceae</taxon>
        <taxon>Williamsia</taxon>
    </lineage>
</organism>
<dbReference type="InterPro" id="IPR019966">
    <property type="entry name" value="F420-dep_enz_PPOX_Rv3369"/>
</dbReference>
<proteinExistence type="predicted"/>
<evidence type="ECO:0000313" key="3">
    <source>
        <dbReference type="EMBL" id="RKR96240.1"/>
    </source>
</evidence>
<dbReference type="NCBIfam" id="TIGR03667">
    <property type="entry name" value="Rv3369"/>
    <property type="match status" value="1"/>
</dbReference>
<dbReference type="RefSeq" id="WP_062799953.1">
    <property type="nucleotide sequence ID" value="NZ_CBCRXS010000005.1"/>
</dbReference>
<dbReference type="SUPFAM" id="SSF50475">
    <property type="entry name" value="FMN-binding split barrel"/>
    <property type="match status" value="1"/>
</dbReference>
<dbReference type="InterPro" id="IPR012349">
    <property type="entry name" value="Split_barrel_FMN-bd"/>
</dbReference>
<dbReference type="InterPro" id="IPR011576">
    <property type="entry name" value="Pyridox_Oxase_N"/>
</dbReference>
<evidence type="ECO:0000313" key="4">
    <source>
        <dbReference type="Proteomes" id="UP000274762"/>
    </source>
</evidence>
<evidence type="ECO:0000256" key="1">
    <source>
        <dbReference type="ARBA" id="ARBA00023002"/>
    </source>
</evidence>
<keyword evidence="1" id="KW-0560">Oxidoreductase</keyword>
<dbReference type="InterPro" id="IPR052019">
    <property type="entry name" value="F420H2_bilvrd_red/Heme_oxyg"/>
</dbReference>
<dbReference type="GO" id="GO:0005829">
    <property type="term" value="C:cytosol"/>
    <property type="evidence" value="ECO:0007669"/>
    <property type="project" value="TreeGrafter"/>
</dbReference>
<dbReference type="GO" id="GO:0016627">
    <property type="term" value="F:oxidoreductase activity, acting on the CH-CH group of donors"/>
    <property type="evidence" value="ECO:0007669"/>
    <property type="project" value="TreeGrafter"/>
</dbReference>
<dbReference type="PANTHER" id="PTHR35176:SF6">
    <property type="entry name" value="HEME OXYGENASE HI_0854-RELATED"/>
    <property type="match status" value="1"/>
</dbReference>
<gene>
    <name evidence="3" type="ORF">DFJ75_3083</name>
</gene>
<dbReference type="AlphaFoldDB" id="A0A495K4P0"/>
<dbReference type="Proteomes" id="UP000274762">
    <property type="component" value="Unassembled WGS sequence"/>
</dbReference>
<dbReference type="GO" id="GO:0070967">
    <property type="term" value="F:coenzyme F420 binding"/>
    <property type="evidence" value="ECO:0007669"/>
    <property type="project" value="TreeGrafter"/>
</dbReference>
<sequence length="138" mass="15234">MTSSTVQLTQRQTDRLASEQVIWLTTVNSSGAPVPTPVWFLWSGGEFLVFSAPKTPKLANISRTGAVAFNFNSTEHGGDVAVFRGNARLDPEGPTPEEWEQYVAKYGGGFASLDTSPEEFRDQYSTLIRVVPEHVRGW</sequence>
<evidence type="ECO:0000259" key="2">
    <source>
        <dbReference type="Pfam" id="PF01243"/>
    </source>
</evidence>
<name>A0A495K4P0_WILMA</name>